<sequence length="40" mass="4716">MRQNFRYFFHLAIIAYLGIFTLTGCGFKDDPFNPKSEQTQ</sequence>
<dbReference type="HOGENOM" id="CLU_3290659_0_0_7"/>
<keyword evidence="1" id="KW-0472">Membrane</keyword>
<keyword evidence="1" id="KW-1133">Transmembrane helix</keyword>
<evidence type="ECO:0008006" key="4">
    <source>
        <dbReference type="Google" id="ProtNLM"/>
    </source>
</evidence>
<reference evidence="3" key="1">
    <citation type="journal article" date="2014" name="Genome Announc.">
        <title>Draft genome sequences of six enterohepatic helicobacter species isolated from humans and one from rhesus macaques.</title>
        <authorList>
            <person name="Shen Z."/>
            <person name="Sheh A."/>
            <person name="Young S.K."/>
            <person name="Abouelliel A."/>
            <person name="Ward D.V."/>
            <person name="Earl A.M."/>
            <person name="Fox J.G."/>
        </authorList>
    </citation>
    <scope>NUCLEOTIDE SEQUENCE [LARGE SCALE GENOMIC DNA]</scope>
    <source>
        <strain evidence="3">MIT 98-5489</strain>
    </source>
</reference>
<evidence type="ECO:0000313" key="3">
    <source>
        <dbReference type="Proteomes" id="UP000003953"/>
    </source>
</evidence>
<dbReference type="AlphaFoldDB" id="C5F1I1"/>
<feature type="transmembrane region" description="Helical" evidence="1">
    <location>
        <begin position="7"/>
        <end position="27"/>
    </location>
</feature>
<dbReference type="Proteomes" id="UP000003953">
    <property type="component" value="Unassembled WGS sequence"/>
</dbReference>
<organism evidence="2 3">
    <name type="scientific">Helicobacter pullorum MIT 98-5489</name>
    <dbReference type="NCBI Taxonomy" id="537972"/>
    <lineage>
        <taxon>Bacteria</taxon>
        <taxon>Pseudomonadati</taxon>
        <taxon>Campylobacterota</taxon>
        <taxon>Epsilonproteobacteria</taxon>
        <taxon>Campylobacterales</taxon>
        <taxon>Helicobacteraceae</taxon>
        <taxon>Helicobacter</taxon>
    </lineage>
</organism>
<proteinExistence type="predicted"/>
<keyword evidence="1" id="KW-0812">Transmembrane</keyword>
<evidence type="ECO:0000256" key="1">
    <source>
        <dbReference type="SAM" id="Phobius"/>
    </source>
</evidence>
<keyword evidence="3" id="KW-1185">Reference proteome</keyword>
<dbReference type="PROSITE" id="PS51257">
    <property type="entry name" value="PROKAR_LIPOPROTEIN"/>
    <property type="match status" value="1"/>
</dbReference>
<gene>
    <name evidence="2" type="ORF">HPMG_01590</name>
</gene>
<name>C5F1I1_9HELI</name>
<protein>
    <recommendedName>
        <fullName evidence="4">Lipoprotein</fullName>
    </recommendedName>
</protein>
<evidence type="ECO:0000313" key="2">
    <source>
        <dbReference type="EMBL" id="EEQ64133.1"/>
    </source>
</evidence>
<accession>C5F1I1</accession>
<dbReference type="EMBL" id="DS990445">
    <property type="protein sequence ID" value="EEQ64133.1"/>
    <property type="molecule type" value="Genomic_DNA"/>
</dbReference>